<dbReference type="PANTHER" id="PTHR34826:SF2">
    <property type="entry name" value="UPF0590 PROTEIN C409.17C"/>
    <property type="match status" value="1"/>
</dbReference>
<feature type="domain" description="Domain of unknown function at the cortex 1" evidence="2">
    <location>
        <begin position="165"/>
        <end position="439"/>
    </location>
</feature>
<proteinExistence type="predicted"/>
<comment type="caution">
    <text evidence="3">The sequence shown here is derived from an EMBL/GenBank/DDBJ whole genome shotgun (WGS) entry which is preliminary data.</text>
</comment>
<sequence length="485" mass="50922">MSTRAASTGRSAHDYVLRVRAGATYEQLRTVRVNDEAAPLLVDGAHFTGFVAVRYLNFAGVTPAMDAALAGAAHAGAAASPPPSPAPSAALPTPAAQAPAAAAQPPAALDADAAAPPSPSRSSCASSLSGAPRSHAAATPDAAPTAAAAAASPAAAASDDARPIRNPASDYFRGRNRRYSIMLQGRFRRRWAGDDLIFGVDMATPMRTPPATSVAIRIAKWLDPAIEADLDCPTPYIYSPIVSSMNSLAVYRPADMPAVADGSITDSPAIAPPPAPVSVASAARSLGSLLLGRSSSKSLPAVQPAADADNAASQPDAPRNAGPGMPSIDIGPWAFASRRVPESTALLFPDPAKRPVLPTYEKRKRHFADLAKRNAVVFSPDNVYCMDFYDAYFDFNTVSVRLPGFSLNAFRYWDGQPLRYVAMSRDRSAIFFVVTFELVERSKYGDLAELDAVAETAADLEPEPEPPAPLPIEIDGVPETPAVYE</sequence>
<dbReference type="InterPro" id="IPR013897">
    <property type="entry name" value="Duc1"/>
</dbReference>
<organism evidence="3 4">
    <name type="scientific">Polyrhizophydium stewartii</name>
    <dbReference type="NCBI Taxonomy" id="2732419"/>
    <lineage>
        <taxon>Eukaryota</taxon>
        <taxon>Fungi</taxon>
        <taxon>Fungi incertae sedis</taxon>
        <taxon>Chytridiomycota</taxon>
        <taxon>Chytridiomycota incertae sedis</taxon>
        <taxon>Chytridiomycetes</taxon>
        <taxon>Rhizophydiales</taxon>
        <taxon>Rhizophydiales incertae sedis</taxon>
        <taxon>Polyrhizophydium</taxon>
    </lineage>
</organism>
<dbReference type="Proteomes" id="UP001527925">
    <property type="component" value="Unassembled WGS sequence"/>
</dbReference>
<dbReference type="PANTHER" id="PTHR34826">
    <property type="entry name" value="UPF0590 PROTEIN C409.17C"/>
    <property type="match status" value="1"/>
</dbReference>
<evidence type="ECO:0000256" key="1">
    <source>
        <dbReference type="SAM" id="MobiDB-lite"/>
    </source>
</evidence>
<evidence type="ECO:0000313" key="3">
    <source>
        <dbReference type="EMBL" id="KAL2919713.1"/>
    </source>
</evidence>
<feature type="compositionally biased region" description="Low complexity" evidence="1">
    <location>
        <begin position="301"/>
        <end position="318"/>
    </location>
</feature>
<name>A0ABR4NJN2_9FUNG</name>
<feature type="compositionally biased region" description="Low complexity" evidence="1">
    <location>
        <begin position="87"/>
        <end position="158"/>
    </location>
</feature>
<protein>
    <recommendedName>
        <fullName evidence="2">Domain of unknown function at the cortex 1 domain-containing protein</fullName>
    </recommendedName>
</protein>
<keyword evidence="4" id="KW-1185">Reference proteome</keyword>
<evidence type="ECO:0000313" key="4">
    <source>
        <dbReference type="Proteomes" id="UP001527925"/>
    </source>
</evidence>
<feature type="region of interest" description="Disordered" evidence="1">
    <location>
        <begin position="301"/>
        <end position="323"/>
    </location>
</feature>
<gene>
    <name evidence="3" type="ORF">HK105_200627</name>
</gene>
<evidence type="ECO:0000259" key="2">
    <source>
        <dbReference type="Pfam" id="PF08588"/>
    </source>
</evidence>
<dbReference type="Pfam" id="PF08588">
    <property type="entry name" value="Duc1"/>
    <property type="match status" value="1"/>
</dbReference>
<dbReference type="EMBL" id="JADGIZ020000002">
    <property type="protein sequence ID" value="KAL2919713.1"/>
    <property type="molecule type" value="Genomic_DNA"/>
</dbReference>
<feature type="region of interest" description="Disordered" evidence="1">
    <location>
        <begin position="75"/>
        <end position="169"/>
    </location>
</feature>
<reference evidence="3 4" key="1">
    <citation type="submission" date="2023-09" db="EMBL/GenBank/DDBJ databases">
        <title>Pangenome analysis of Batrachochytrium dendrobatidis and related Chytrids.</title>
        <authorList>
            <person name="Yacoub M.N."/>
            <person name="Stajich J.E."/>
            <person name="James T.Y."/>
        </authorList>
    </citation>
    <scope>NUCLEOTIDE SEQUENCE [LARGE SCALE GENOMIC DNA]</scope>
    <source>
        <strain evidence="3 4">JEL0888</strain>
    </source>
</reference>
<feature type="region of interest" description="Disordered" evidence="1">
    <location>
        <begin position="458"/>
        <end position="485"/>
    </location>
</feature>
<accession>A0ABR4NJN2</accession>